<evidence type="ECO:0000313" key="2">
    <source>
        <dbReference type="Proteomes" id="UP001165960"/>
    </source>
</evidence>
<organism evidence="1 2">
    <name type="scientific">Entomophthora muscae</name>
    <dbReference type="NCBI Taxonomy" id="34485"/>
    <lineage>
        <taxon>Eukaryota</taxon>
        <taxon>Fungi</taxon>
        <taxon>Fungi incertae sedis</taxon>
        <taxon>Zoopagomycota</taxon>
        <taxon>Entomophthoromycotina</taxon>
        <taxon>Entomophthoromycetes</taxon>
        <taxon>Entomophthorales</taxon>
        <taxon>Entomophthoraceae</taxon>
        <taxon>Entomophthora</taxon>
    </lineage>
</organism>
<evidence type="ECO:0000313" key="1">
    <source>
        <dbReference type="EMBL" id="KAJ9072312.1"/>
    </source>
</evidence>
<comment type="caution">
    <text evidence="1">The sequence shown here is derived from an EMBL/GenBank/DDBJ whole genome shotgun (WGS) entry which is preliminary data.</text>
</comment>
<protein>
    <submittedName>
        <fullName evidence="1">Uncharacterized protein</fullName>
    </submittedName>
</protein>
<proteinExistence type="predicted"/>
<accession>A0ACC2TCR7</accession>
<dbReference type="EMBL" id="QTSX02003025">
    <property type="protein sequence ID" value="KAJ9072312.1"/>
    <property type="molecule type" value="Genomic_DNA"/>
</dbReference>
<name>A0ACC2TCR7_9FUNG</name>
<sequence>MKSFPILLALAAKTVSTQSLITVDLDCKYSEASCKRVKEGFVLAMKFLENALKLTNPINIKADYSDYTNDPEWGSSTLGTFKSI</sequence>
<keyword evidence="2" id="KW-1185">Reference proteome</keyword>
<dbReference type="Proteomes" id="UP001165960">
    <property type="component" value="Unassembled WGS sequence"/>
</dbReference>
<reference evidence="1" key="1">
    <citation type="submission" date="2022-04" db="EMBL/GenBank/DDBJ databases">
        <title>Genome of the entomopathogenic fungus Entomophthora muscae.</title>
        <authorList>
            <person name="Elya C."/>
            <person name="Lovett B.R."/>
            <person name="Lee E."/>
            <person name="Macias A.M."/>
            <person name="Hajek A.E."/>
            <person name="De Bivort B.L."/>
            <person name="Kasson M.T."/>
            <person name="De Fine Licht H.H."/>
            <person name="Stajich J.E."/>
        </authorList>
    </citation>
    <scope>NUCLEOTIDE SEQUENCE</scope>
    <source>
        <strain evidence="1">Berkeley</strain>
    </source>
</reference>
<gene>
    <name evidence="1" type="ORF">DSO57_1028779</name>
</gene>